<keyword evidence="2" id="KW-1185">Reference proteome</keyword>
<comment type="caution">
    <text evidence="1">The sequence shown here is derived from an EMBL/GenBank/DDBJ whole genome shotgun (WGS) entry which is preliminary data.</text>
</comment>
<organism evidence="1 2">
    <name type="scientific">Vaccinium darrowii</name>
    <dbReference type="NCBI Taxonomy" id="229202"/>
    <lineage>
        <taxon>Eukaryota</taxon>
        <taxon>Viridiplantae</taxon>
        <taxon>Streptophyta</taxon>
        <taxon>Embryophyta</taxon>
        <taxon>Tracheophyta</taxon>
        <taxon>Spermatophyta</taxon>
        <taxon>Magnoliopsida</taxon>
        <taxon>eudicotyledons</taxon>
        <taxon>Gunneridae</taxon>
        <taxon>Pentapetalae</taxon>
        <taxon>asterids</taxon>
        <taxon>Ericales</taxon>
        <taxon>Ericaceae</taxon>
        <taxon>Vaccinioideae</taxon>
        <taxon>Vaccinieae</taxon>
        <taxon>Vaccinium</taxon>
    </lineage>
</organism>
<proteinExistence type="predicted"/>
<evidence type="ECO:0000313" key="2">
    <source>
        <dbReference type="Proteomes" id="UP000828048"/>
    </source>
</evidence>
<accession>A0ACB7YNY9</accession>
<protein>
    <submittedName>
        <fullName evidence="1">Uncharacterized protein</fullName>
    </submittedName>
</protein>
<reference evidence="1 2" key="1">
    <citation type="journal article" date="2021" name="Hortic Res">
        <title>High-quality reference genome and annotation aids understanding of berry development for evergreen blueberry (Vaccinium darrowii).</title>
        <authorList>
            <person name="Yu J."/>
            <person name="Hulse-Kemp A.M."/>
            <person name="Babiker E."/>
            <person name="Staton M."/>
        </authorList>
    </citation>
    <scope>NUCLEOTIDE SEQUENCE [LARGE SCALE GENOMIC DNA]</scope>
    <source>
        <strain evidence="2">cv. NJ 8807/NJ 8810</strain>
        <tissue evidence="1">Young leaf</tissue>
    </source>
</reference>
<gene>
    <name evidence="1" type="ORF">Vadar_023972</name>
</gene>
<sequence length="185" mass="21058">MNDMNQSPQPTKATLTDLNPIPEENNSQEFHDFSKEFDVLSPSSPPMALPSYELHHDQVSDHLEPPPKCYPQLEKPLMKSSLSKRHYSPSTGKTPRGEKEAVSELVKILVDCMEELNTKSRETLLRKFFSEIERDERLEELERFKVRTLELGGTGPAEEVGKLERFRVKTLEFGGTGQAQEDGKN</sequence>
<evidence type="ECO:0000313" key="1">
    <source>
        <dbReference type="EMBL" id="KAH7855352.1"/>
    </source>
</evidence>
<name>A0ACB7YNY9_9ERIC</name>
<dbReference type="Proteomes" id="UP000828048">
    <property type="component" value="Chromosome 11"/>
</dbReference>
<dbReference type="EMBL" id="CM037161">
    <property type="protein sequence ID" value="KAH7855352.1"/>
    <property type="molecule type" value="Genomic_DNA"/>
</dbReference>